<feature type="transmembrane region" description="Helical" evidence="7">
    <location>
        <begin position="376"/>
        <end position="396"/>
    </location>
</feature>
<dbReference type="GO" id="GO:0005975">
    <property type="term" value="P:carbohydrate metabolic process"/>
    <property type="evidence" value="ECO:0007669"/>
    <property type="project" value="InterPro"/>
</dbReference>
<feature type="transmembrane region" description="Helical" evidence="7">
    <location>
        <begin position="309"/>
        <end position="331"/>
    </location>
</feature>
<reference evidence="9 10" key="1">
    <citation type="submission" date="2015-06" db="EMBL/GenBank/DDBJ databases">
        <title>Survival trade-offs in plant roots during colonization by closely related pathogenic and mutualistic fungi.</title>
        <authorList>
            <person name="Hacquard S."/>
            <person name="Kracher B."/>
            <person name="Hiruma K."/>
            <person name="Weinman A."/>
            <person name="Muench P."/>
            <person name="Garrido Oter R."/>
            <person name="Ver Loren van Themaat E."/>
            <person name="Dallerey J.-F."/>
            <person name="Damm U."/>
            <person name="Henrissat B."/>
            <person name="Lespinet O."/>
            <person name="Thon M."/>
            <person name="Kemen E."/>
            <person name="McHardy A.C."/>
            <person name="Schulze-Lefert P."/>
            <person name="O'Connell R.J."/>
        </authorList>
    </citation>
    <scope>NUCLEOTIDE SEQUENCE [LARGE SCALE GENOMIC DNA]</scope>
    <source>
        <strain evidence="9 10">MAFF 238704</strain>
    </source>
</reference>
<keyword evidence="5 7" id="KW-0472">Membrane</keyword>
<evidence type="ECO:0000256" key="1">
    <source>
        <dbReference type="ARBA" id="ARBA00004141"/>
    </source>
</evidence>
<dbReference type="PROSITE" id="PS50850">
    <property type="entry name" value="MFS"/>
    <property type="match status" value="1"/>
</dbReference>
<accession>A0A167C0D5</accession>
<feature type="transmembrane region" description="Helical" evidence="7">
    <location>
        <begin position="169"/>
        <end position="192"/>
    </location>
</feature>
<dbReference type="STRING" id="1573173.A0A167C0D5"/>
<dbReference type="Gene3D" id="1.20.1250.20">
    <property type="entry name" value="MFS general substrate transporter like domains"/>
    <property type="match status" value="2"/>
</dbReference>
<feature type="region of interest" description="Disordered" evidence="6">
    <location>
        <begin position="664"/>
        <end position="690"/>
    </location>
</feature>
<dbReference type="AlphaFoldDB" id="A0A167C0D5"/>
<evidence type="ECO:0000259" key="8">
    <source>
        <dbReference type="PROSITE" id="PS50850"/>
    </source>
</evidence>
<dbReference type="SUPFAM" id="SSF103473">
    <property type="entry name" value="MFS general substrate transporter"/>
    <property type="match status" value="1"/>
</dbReference>
<comment type="subcellular location">
    <subcellularLocation>
        <location evidence="1">Membrane</location>
        <topology evidence="1">Multi-pass membrane protein</topology>
    </subcellularLocation>
</comment>
<keyword evidence="3 7" id="KW-0812">Transmembrane</keyword>
<comment type="caution">
    <text evidence="9">The sequence shown here is derived from an EMBL/GenBank/DDBJ whole genome shotgun (WGS) entry which is preliminary data.</text>
</comment>
<evidence type="ECO:0000256" key="7">
    <source>
        <dbReference type="SAM" id="Phobius"/>
    </source>
</evidence>
<keyword evidence="2" id="KW-0813">Transport</keyword>
<dbReference type="InterPro" id="IPR033391">
    <property type="entry name" value="FBPase_N"/>
</dbReference>
<dbReference type="InterPro" id="IPR044015">
    <property type="entry name" value="FBPase_C_dom"/>
</dbReference>
<evidence type="ECO:0000256" key="6">
    <source>
        <dbReference type="SAM" id="MobiDB-lite"/>
    </source>
</evidence>
<dbReference type="PROSITE" id="PS00124">
    <property type="entry name" value="FBPASE"/>
    <property type="match status" value="1"/>
</dbReference>
<organism evidence="9 10">
    <name type="scientific">Colletotrichum incanum</name>
    <name type="common">Soybean anthracnose fungus</name>
    <dbReference type="NCBI Taxonomy" id="1573173"/>
    <lineage>
        <taxon>Eukaryota</taxon>
        <taxon>Fungi</taxon>
        <taxon>Dikarya</taxon>
        <taxon>Ascomycota</taxon>
        <taxon>Pezizomycotina</taxon>
        <taxon>Sordariomycetes</taxon>
        <taxon>Hypocreomycetidae</taxon>
        <taxon>Glomerellales</taxon>
        <taxon>Glomerellaceae</taxon>
        <taxon>Colletotrichum</taxon>
        <taxon>Colletotrichum spaethianum species complex</taxon>
    </lineage>
</organism>
<dbReference type="GO" id="GO:0016020">
    <property type="term" value="C:membrane"/>
    <property type="evidence" value="ECO:0007669"/>
    <property type="project" value="UniProtKB-SubCell"/>
</dbReference>
<proteinExistence type="predicted"/>
<dbReference type="EMBL" id="LFIW01001529">
    <property type="protein sequence ID" value="KZL81970.1"/>
    <property type="molecule type" value="Genomic_DNA"/>
</dbReference>
<evidence type="ECO:0000256" key="5">
    <source>
        <dbReference type="ARBA" id="ARBA00023136"/>
    </source>
</evidence>
<dbReference type="InterPro" id="IPR036259">
    <property type="entry name" value="MFS_trans_sf"/>
</dbReference>
<feature type="transmembrane region" description="Helical" evidence="7">
    <location>
        <begin position="239"/>
        <end position="259"/>
    </location>
</feature>
<sequence>MSAPIQPNEVRVDHAATATSRKLQTNAAVARANVDNLRDDPEARAAFLSTFSAEEERSIINKIDKAFLVLIGVMFMIKQIDQTNASNVRVLQVGESRNIMKELDMTSDQYNWVGSIYGLTGRQIAYIIFEAPSNLLLKRMSPHLWQSRIFLTWGIITACQAAAQDRHQLYAMRFLLGMFEAGMFPGVMAQLSSWYRTDEIGKPVTWLFAMSNLAGIIGSLLCYGISYLNGVRGLSAWRWVYLLEGLATIVFSGVVFWFLPDYPKSPRSSRFLTEREQEFVEARLPENAPLTNDPDFAGKEIWAVLQTPLIWSFMFSQTLINIGGYALTWYLPTIVTNLGFVGLPRNQLLNMPPAFAAIIGLIFSAWFMSKAYIVRPAYIMILMSGMVVCFVLFFTITNRYGIYISCILGTLFYQSYFIPFWAWRSATLSGSTGTAFTLGLQSGIAQLGGVIGPQLFQSKFAYNGYKTSFAIAAATTIASFLANLWTWWLTRNTEYDVMRVRRKILKARRLGKVNFDDDIRVFEERRFYDGFKRQGPDDSEEGSQAYEATIRADTKYNPPYAQSRPDSTLSANFTTQQSVTMSASTALKQHLKGVIPQNDRSSLREGVIPAILDAITGIAKTLHASQHVSLAGTANAFGDDQLNVDVLSENVMREAIARCPSIFTASSEEDPVEKPARQNGEETGTPATSEEYTVAFDPLDGSSIIAPNWTVGTIVGIWDGRTAVGQSPAKKQVAAIMGVIGPRTTAIVALRIPGADSACFEIGFGPNGVADCEIIRTSVKFADGPFKTRYFAPANLRHAADDEKYNALITRFIREKYTLRYCGGLVPDIVHALVKGHGVYVSPVSPGTLAKLRFLYELYPIALIVECSGGKAIDPADGKRLLDKISLDCDGRAGLICGTAEEVDTVKKALLG</sequence>
<dbReference type="Pfam" id="PF00316">
    <property type="entry name" value="FBPase"/>
    <property type="match status" value="1"/>
</dbReference>
<name>A0A167C0D5_COLIC</name>
<evidence type="ECO:0000256" key="4">
    <source>
        <dbReference type="ARBA" id="ARBA00022989"/>
    </source>
</evidence>
<evidence type="ECO:0000256" key="2">
    <source>
        <dbReference type="ARBA" id="ARBA00022448"/>
    </source>
</evidence>
<feature type="transmembrane region" description="Helical" evidence="7">
    <location>
        <begin position="435"/>
        <end position="456"/>
    </location>
</feature>
<evidence type="ECO:0000313" key="10">
    <source>
        <dbReference type="Proteomes" id="UP000076584"/>
    </source>
</evidence>
<dbReference type="Pfam" id="PF07690">
    <property type="entry name" value="MFS_1"/>
    <property type="match status" value="1"/>
</dbReference>
<dbReference type="InterPro" id="IPR020846">
    <property type="entry name" value="MFS_dom"/>
</dbReference>
<feature type="transmembrane region" description="Helical" evidence="7">
    <location>
        <begin position="468"/>
        <end position="489"/>
    </location>
</feature>
<dbReference type="InterPro" id="IPR023079">
    <property type="entry name" value="SBPase"/>
</dbReference>
<keyword evidence="4 7" id="KW-1133">Transmembrane helix</keyword>
<feature type="transmembrane region" description="Helical" evidence="7">
    <location>
        <begin position="402"/>
        <end position="423"/>
    </location>
</feature>
<evidence type="ECO:0000313" key="9">
    <source>
        <dbReference type="EMBL" id="KZL81970.1"/>
    </source>
</evidence>
<feature type="domain" description="Major facilitator superfamily (MFS) profile" evidence="8">
    <location>
        <begin position="67"/>
        <end position="491"/>
    </location>
</feature>
<protein>
    <submittedName>
        <fullName evidence="9">High-affinity nicotinic acid transporter</fullName>
    </submittedName>
</protein>
<dbReference type="PRINTS" id="PR01958">
    <property type="entry name" value="S17BPHPHTASE"/>
</dbReference>
<dbReference type="PANTHER" id="PTHR43791:SF91">
    <property type="entry name" value="MAJOR FACILITATOR SUPERFAMILY (MFS) PROFILE DOMAIN-CONTAINING PROTEIN-RELATED"/>
    <property type="match status" value="1"/>
</dbReference>
<keyword evidence="10" id="KW-1185">Reference proteome</keyword>
<feature type="compositionally biased region" description="Polar residues" evidence="6">
    <location>
        <begin position="681"/>
        <end position="690"/>
    </location>
</feature>
<dbReference type="PANTHER" id="PTHR43791">
    <property type="entry name" value="PERMEASE-RELATED"/>
    <property type="match status" value="1"/>
</dbReference>
<dbReference type="InterPro" id="IPR011701">
    <property type="entry name" value="MFS"/>
</dbReference>
<dbReference type="Pfam" id="PF18913">
    <property type="entry name" value="FBPase_C"/>
    <property type="match status" value="1"/>
</dbReference>
<dbReference type="Gene3D" id="3.40.190.80">
    <property type="match status" value="1"/>
</dbReference>
<dbReference type="Proteomes" id="UP000076584">
    <property type="component" value="Unassembled WGS sequence"/>
</dbReference>
<dbReference type="SUPFAM" id="SSF56655">
    <property type="entry name" value="Carbohydrate phosphatase"/>
    <property type="match status" value="1"/>
</dbReference>
<dbReference type="Gene3D" id="3.30.540.10">
    <property type="entry name" value="Fructose-1,6-Bisphosphatase, subunit A, domain 1"/>
    <property type="match status" value="1"/>
</dbReference>
<feature type="transmembrane region" description="Helical" evidence="7">
    <location>
        <begin position="204"/>
        <end position="227"/>
    </location>
</feature>
<dbReference type="GO" id="GO:0022857">
    <property type="term" value="F:transmembrane transporter activity"/>
    <property type="evidence" value="ECO:0007669"/>
    <property type="project" value="InterPro"/>
</dbReference>
<dbReference type="InterPro" id="IPR020548">
    <property type="entry name" value="Fructose_bisphosphatase_AS"/>
</dbReference>
<gene>
    <name evidence="9" type="ORF">CI238_05936</name>
</gene>
<dbReference type="GO" id="GO:0016791">
    <property type="term" value="F:phosphatase activity"/>
    <property type="evidence" value="ECO:0007669"/>
    <property type="project" value="InterPro"/>
</dbReference>
<feature type="transmembrane region" description="Helical" evidence="7">
    <location>
        <begin position="351"/>
        <end position="369"/>
    </location>
</feature>
<evidence type="ECO:0000256" key="3">
    <source>
        <dbReference type="ARBA" id="ARBA00022692"/>
    </source>
</evidence>